<dbReference type="AlphaFoldDB" id="A0A1Q3BGC7"/>
<proteinExistence type="predicted"/>
<comment type="caution">
    <text evidence="1">The sequence shown here is derived from an EMBL/GenBank/DDBJ whole genome shotgun (WGS) entry which is preliminary data.</text>
</comment>
<dbReference type="EMBL" id="BDDD01000521">
    <property type="protein sequence ID" value="GAV67076.1"/>
    <property type="molecule type" value="Genomic_DNA"/>
</dbReference>
<evidence type="ECO:0008006" key="3">
    <source>
        <dbReference type="Google" id="ProtNLM"/>
    </source>
</evidence>
<accession>A0A1Q3BGC7</accession>
<dbReference type="Proteomes" id="UP000187406">
    <property type="component" value="Unassembled WGS sequence"/>
</dbReference>
<protein>
    <recommendedName>
        <fullName evidence="3">Exo_endo_phos domain-containing protein</fullName>
    </recommendedName>
</protein>
<gene>
    <name evidence="1" type="ORF">CFOL_v3_10585</name>
</gene>
<dbReference type="InterPro" id="IPR036691">
    <property type="entry name" value="Endo/exonu/phosph_ase_sf"/>
</dbReference>
<organism evidence="1 2">
    <name type="scientific">Cephalotus follicularis</name>
    <name type="common">Albany pitcher plant</name>
    <dbReference type="NCBI Taxonomy" id="3775"/>
    <lineage>
        <taxon>Eukaryota</taxon>
        <taxon>Viridiplantae</taxon>
        <taxon>Streptophyta</taxon>
        <taxon>Embryophyta</taxon>
        <taxon>Tracheophyta</taxon>
        <taxon>Spermatophyta</taxon>
        <taxon>Magnoliopsida</taxon>
        <taxon>eudicotyledons</taxon>
        <taxon>Gunneridae</taxon>
        <taxon>Pentapetalae</taxon>
        <taxon>rosids</taxon>
        <taxon>fabids</taxon>
        <taxon>Oxalidales</taxon>
        <taxon>Cephalotaceae</taxon>
        <taxon>Cephalotus</taxon>
    </lineage>
</organism>
<dbReference type="OrthoDB" id="1742140at2759"/>
<dbReference type="InParanoid" id="A0A1Q3BGC7"/>
<name>A0A1Q3BGC7_CEPFO</name>
<evidence type="ECO:0000313" key="2">
    <source>
        <dbReference type="Proteomes" id="UP000187406"/>
    </source>
</evidence>
<dbReference type="SUPFAM" id="SSF56219">
    <property type="entry name" value="DNase I-like"/>
    <property type="match status" value="1"/>
</dbReference>
<dbReference type="PANTHER" id="PTHR33710:SF79">
    <property type="entry name" value="OS06G0205337 PROTEIN"/>
    <property type="match status" value="1"/>
</dbReference>
<evidence type="ECO:0000313" key="1">
    <source>
        <dbReference type="EMBL" id="GAV67076.1"/>
    </source>
</evidence>
<reference evidence="2" key="1">
    <citation type="submission" date="2016-04" db="EMBL/GenBank/DDBJ databases">
        <title>Cephalotus genome sequencing.</title>
        <authorList>
            <person name="Fukushima K."/>
            <person name="Hasebe M."/>
            <person name="Fang X."/>
        </authorList>
    </citation>
    <scope>NUCLEOTIDE SEQUENCE [LARGE SCALE GENOMIC DNA]</scope>
    <source>
        <strain evidence="2">cv. St1</strain>
    </source>
</reference>
<sequence length="187" mass="21674">MPWCVLGDFNVTRFSYEHNTNSNITKVMGDFNRDVRTAELEDLRTYGLNFTWNNMRIGVAVISKKLDRAMGNWEWLNFFGESYVHVHSPGISDHSPLSIQLIHQLHHLGRPFKFLNLWADHVDFLATVRHEWAKEYYGSPLKIIQLKLKSLKGPLKNLLTKPDSRAATLKLELQKIQTSLDTKPEDV</sequence>
<keyword evidence="2" id="KW-1185">Reference proteome</keyword>
<dbReference type="Gene3D" id="3.60.10.10">
    <property type="entry name" value="Endonuclease/exonuclease/phosphatase"/>
    <property type="match status" value="1"/>
</dbReference>
<dbReference type="PANTHER" id="PTHR33710">
    <property type="entry name" value="BNAC02G09200D PROTEIN"/>
    <property type="match status" value="1"/>
</dbReference>